<accession>A0A8T0CQ51</accession>
<reference evidence="2" key="1">
    <citation type="submission" date="2020-05" db="EMBL/GenBank/DDBJ databases">
        <title>WGS assembly of Corymbia citriodora subspecies variegata.</title>
        <authorList>
            <person name="Barry K."/>
            <person name="Hundley H."/>
            <person name="Shu S."/>
            <person name="Jenkins J."/>
            <person name="Grimwood J."/>
            <person name="Baten A."/>
        </authorList>
    </citation>
    <scope>NUCLEOTIDE SEQUENCE</scope>
    <source>
        <strain evidence="2">CV2-018</strain>
    </source>
</reference>
<evidence type="ECO:0000313" key="3">
    <source>
        <dbReference type="Proteomes" id="UP000806378"/>
    </source>
</evidence>
<proteinExistence type="predicted"/>
<feature type="region of interest" description="Disordered" evidence="1">
    <location>
        <begin position="33"/>
        <end position="67"/>
    </location>
</feature>
<dbReference type="EMBL" id="MU089701">
    <property type="protein sequence ID" value="KAF7849798.1"/>
    <property type="molecule type" value="Genomic_DNA"/>
</dbReference>
<dbReference type="Gramene" id="rna-gnl|WGS:JABURB|Cocit.L0261.1">
    <property type="protein sequence ID" value="cds-KAF7849798.1"/>
    <property type="gene ID" value="gene-BT93_L0261"/>
</dbReference>
<keyword evidence="3" id="KW-1185">Reference proteome</keyword>
<protein>
    <submittedName>
        <fullName evidence="2">Uncharacterized protein</fullName>
    </submittedName>
</protein>
<evidence type="ECO:0000256" key="1">
    <source>
        <dbReference type="SAM" id="MobiDB-lite"/>
    </source>
</evidence>
<gene>
    <name evidence="2" type="ORF">BT93_L0261</name>
</gene>
<comment type="caution">
    <text evidence="2">The sequence shown here is derived from an EMBL/GenBank/DDBJ whole genome shotgun (WGS) entry which is preliminary data.</text>
</comment>
<name>A0A8T0CQ51_CORYI</name>
<dbReference type="Proteomes" id="UP000806378">
    <property type="component" value="Unassembled WGS sequence"/>
</dbReference>
<feature type="region of interest" description="Disordered" evidence="1">
    <location>
        <begin position="1"/>
        <end position="21"/>
    </location>
</feature>
<sequence>MSSRPRNFAPAPDPEPPQWDYFDFDLPSPPPLPRALSYRTIPPAQPRVPSFVPERVMSRPTPSSLAR</sequence>
<dbReference type="AlphaFoldDB" id="A0A8T0CQ51"/>
<organism evidence="2 3">
    <name type="scientific">Corymbia citriodora subsp. variegata</name>
    <dbReference type="NCBI Taxonomy" id="360336"/>
    <lineage>
        <taxon>Eukaryota</taxon>
        <taxon>Viridiplantae</taxon>
        <taxon>Streptophyta</taxon>
        <taxon>Embryophyta</taxon>
        <taxon>Tracheophyta</taxon>
        <taxon>Spermatophyta</taxon>
        <taxon>Magnoliopsida</taxon>
        <taxon>eudicotyledons</taxon>
        <taxon>Gunneridae</taxon>
        <taxon>Pentapetalae</taxon>
        <taxon>rosids</taxon>
        <taxon>malvids</taxon>
        <taxon>Myrtales</taxon>
        <taxon>Myrtaceae</taxon>
        <taxon>Myrtoideae</taxon>
        <taxon>Eucalypteae</taxon>
        <taxon>Corymbia</taxon>
    </lineage>
</organism>
<evidence type="ECO:0000313" key="2">
    <source>
        <dbReference type="EMBL" id="KAF7849798.1"/>
    </source>
</evidence>